<keyword evidence="2" id="KW-0238">DNA-binding</keyword>
<keyword evidence="3" id="KW-0804">Transcription</keyword>
<dbReference type="SMART" id="SM00895">
    <property type="entry name" value="FCD"/>
    <property type="match status" value="1"/>
</dbReference>
<dbReference type="Gene3D" id="1.20.120.530">
    <property type="entry name" value="GntR ligand-binding domain-like"/>
    <property type="match status" value="1"/>
</dbReference>
<name>A0ABU8QKE4_9RHOB</name>
<dbReference type="InterPro" id="IPR036390">
    <property type="entry name" value="WH_DNA-bd_sf"/>
</dbReference>
<evidence type="ECO:0000313" key="6">
    <source>
        <dbReference type="Proteomes" id="UP001368270"/>
    </source>
</evidence>
<keyword evidence="6" id="KW-1185">Reference proteome</keyword>
<accession>A0ABU8QKE4</accession>
<sequence>MRQPSTTLETGPKAKERLSDVAYDAIKKDIITHRLPPQSKISEGRLVDSMGLSRAPIRSALARLQSEGFVYLQTSKTQLVAPLNLARCEEVFHLRNILEPDAARQAAGKVDAEELHRLNEACAKNYTAGNADEEYELLLANKEFHLAIVRASGNDLQAQFIERLQDIAMRILWVSLRVSNRSIVWSEGHLEIIEALIAGDGDRAYKEALVHLTNGQDIVNQILKHSSVLRQVNLS</sequence>
<dbReference type="Proteomes" id="UP001368270">
    <property type="component" value="Unassembled WGS sequence"/>
</dbReference>
<proteinExistence type="predicted"/>
<dbReference type="InterPro" id="IPR008920">
    <property type="entry name" value="TF_FadR/GntR_C"/>
</dbReference>
<dbReference type="PROSITE" id="PS50949">
    <property type="entry name" value="HTH_GNTR"/>
    <property type="match status" value="1"/>
</dbReference>
<evidence type="ECO:0000256" key="3">
    <source>
        <dbReference type="ARBA" id="ARBA00023163"/>
    </source>
</evidence>
<dbReference type="PANTHER" id="PTHR43537:SF24">
    <property type="entry name" value="GLUCONATE OPERON TRANSCRIPTIONAL REPRESSOR"/>
    <property type="match status" value="1"/>
</dbReference>
<feature type="domain" description="HTH gntR-type" evidence="4">
    <location>
        <begin position="16"/>
        <end position="83"/>
    </location>
</feature>
<dbReference type="SMART" id="SM00345">
    <property type="entry name" value="HTH_GNTR"/>
    <property type="match status" value="1"/>
</dbReference>
<dbReference type="PANTHER" id="PTHR43537">
    <property type="entry name" value="TRANSCRIPTIONAL REGULATOR, GNTR FAMILY"/>
    <property type="match status" value="1"/>
</dbReference>
<dbReference type="Pfam" id="PF07729">
    <property type="entry name" value="FCD"/>
    <property type="match status" value="1"/>
</dbReference>
<dbReference type="RefSeq" id="WP_243614284.1">
    <property type="nucleotide sequence ID" value="NZ_JBBGAZ010000013.1"/>
</dbReference>
<dbReference type="Pfam" id="PF00392">
    <property type="entry name" value="GntR"/>
    <property type="match status" value="1"/>
</dbReference>
<dbReference type="SUPFAM" id="SSF48008">
    <property type="entry name" value="GntR ligand-binding domain-like"/>
    <property type="match status" value="1"/>
</dbReference>
<protein>
    <submittedName>
        <fullName evidence="5">GntR family transcriptional regulator</fullName>
    </submittedName>
</protein>
<evidence type="ECO:0000256" key="1">
    <source>
        <dbReference type="ARBA" id="ARBA00023015"/>
    </source>
</evidence>
<gene>
    <name evidence="5" type="ORF">WG622_16650</name>
</gene>
<evidence type="ECO:0000259" key="4">
    <source>
        <dbReference type="PROSITE" id="PS50949"/>
    </source>
</evidence>
<dbReference type="Gene3D" id="1.10.10.10">
    <property type="entry name" value="Winged helix-like DNA-binding domain superfamily/Winged helix DNA-binding domain"/>
    <property type="match status" value="1"/>
</dbReference>
<dbReference type="InterPro" id="IPR011711">
    <property type="entry name" value="GntR_C"/>
</dbReference>
<organism evidence="5 6">
    <name type="scientific">Cognatishimia coralii</name>
    <dbReference type="NCBI Taxonomy" id="3083254"/>
    <lineage>
        <taxon>Bacteria</taxon>
        <taxon>Pseudomonadati</taxon>
        <taxon>Pseudomonadota</taxon>
        <taxon>Alphaproteobacteria</taxon>
        <taxon>Rhodobacterales</taxon>
        <taxon>Paracoccaceae</taxon>
        <taxon>Cognatishimia</taxon>
    </lineage>
</organism>
<dbReference type="InterPro" id="IPR036388">
    <property type="entry name" value="WH-like_DNA-bd_sf"/>
</dbReference>
<evidence type="ECO:0000313" key="5">
    <source>
        <dbReference type="EMBL" id="MEJ5219888.1"/>
    </source>
</evidence>
<reference evidence="5 6" key="1">
    <citation type="submission" date="2024-03" db="EMBL/GenBank/DDBJ databases">
        <title>Cognatishimia coralii sp. nov., a marine bacterium isolated from coral surrounding seawater.</title>
        <authorList>
            <person name="Liu X."/>
            <person name="Liu S."/>
            <person name="Sun H."/>
            <person name="Zhang Y."/>
        </authorList>
    </citation>
    <scope>NUCLEOTIDE SEQUENCE [LARGE SCALE GENOMIC DNA]</scope>
    <source>
        <strain evidence="5 6">D5M38</strain>
    </source>
</reference>
<dbReference type="SUPFAM" id="SSF46785">
    <property type="entry name" value="Winged helix' DNA-binding domain"/>
    <property type="match status" value="1"/>
</dbReference>
<keyword evidence="1" id="KW-0805">Transcription regulation</keyword>
<comment type="caution">
    <text evidence="5">The sequence shown here is derived from an EMBL/GenBank/DDBJ whole genome shotgun (WGS) entry which is preliminary data.</text>
</comment>
<dbReference type="InterPro" id="IPR000524">
    <property type="entry name" value="Tscrpt_reg_HTH_GntR"/>
</dbReference>
<dbReference type="EMBL" id="JBBGAZ010000013">
    <property type="protein sequence ID" value="MEJ5219888.1"/>
    <property type="molecule type" value="Genomic_DNA"/>
</dbReference>
<evidence type="ECO:0000256" key="2">
    <source>
        <dbReference type="ARBA" id="ARBA00023125"/>
    </source>
</evidence>